<evidence type="ECO:0000256" key="10">
    <source>
        <dbReference type="SAM" id="SignalP"/>
    </source>
</evidence>
<dbReference type="AlphaFoldDB" id="A0A0S6VQ75"/>
<comment type="subcellular location">
    <subcellularLocation>
        <location evidence="1">Cell outer membrane</location>
        <topology evidence="1">Multi-pass membrane protein</topology>
    </subcellularLocation>
</comment>
<keyword evidence="4" id="KW-1134">Transmembrane beta strand</keyword>
<evidence type="ECO:0000256" key="7">
    <source>
        <dbReference type="ARBA" id="ARBA00023114"/>
    </source>
</evidence>
<dbReference type="STRING" id="1499966.U14_00496"/>
<keyword evidence="3" id="KW-0813">Transport</keyword>
<protein>
    <submittedName>
        <fullName evidence="11">Porin LamB type</fullName>
    </submittedName>
</protein>
<dbReference type="HOGENOM" id="CLU_032473_4_1_0"/>
<sequence>MTTRFSTSLTSCIIAASVMFLAAPNSGRAADEQKPAEQTTPTLEERVQTLEQKAAENDPLATKGFIFTGYARSGFYMTDQGGSTTNDNDGAGFKLPGAGSHWRLGNEWDTYAELGIGKQWNTDDGANFKVLFMPTYKEYNDRDWVEYGSDEAKLTFRQAYAEATNVFGGLSFWAGERYYRRSDIHAIDFYYTGPSGLGGGVGDIPLGPMKLALAWLNSSRGNGLVLDDEGEYTTNNFYIDLYNIGIGPGGLDIQASASWTSDGKVTGTDADGVETVYDVDSENGFNVTAQYGMGKFFGLGDGGFSKVFVQYGTGTSMDFNAGGIWSVGSWNNYQTNIGDASRFRFGTFGVLQMGSFEMMPVFVYEYTDNGADKDSGQTWYTVGLRPEFTINNHFSLQGDWGLDYVDMDGGPSGMMNKFSFAPTIKVGGGFWDRPEIRAFVTYATWDDEFEGMVGGSAYADETSGFTYGMQFEAWW</sequence>
<keyword evidence="6" id="KW-0406">Ion transport</keyword>
<dbReference type="SUPFAM" id="SSF56935">
    <property type="entry name" value="Porins"/>
    <property type="match status" value="1"/>
</dbReference>
<proteinExistence type="inferred from homology"/>
<dbReference type="InterPro" id="IPR050286">
    <property type="entry name" value="G_neg_Bact_CarbUptk_Porin"/>
</dbReference>
<dbReference type="GO" id="GO:0015288">
    <property type="term" value="F:porin activity"/>
    <property type="evidence" value="ECO:0007669"/>
    <property type="project" value="UniProtKB-KW"/>
</dbReference>
<comment type="similarity">
    <text evidence="2">Belongs to the porin LamB (TC 1.B.3) family.</text>
</comment>
<dbReference type="GO" id="GO:0006811">
    <property type="term" value="P:monoatomic ion transport"/>
    <property type="evidence" value="ECO:0007669"/>
    <property type="project" value="UniProtKB-KW"/>
</dbReference>
<evidence type="ECO:0000256" key="3">
    <source>
        <dbReference type="ARBA" id="ARBA00022448"/>
    </source>
</evidence>
<feature type="signal peptide" evidence="10">
    <location>
        <begin position="1"/>
        <end position="22"/>
    </location>
</feature>
<evidence type="ECO:0000313" key="11">
    <source>
        <dbReference type="EMBL" id="GAK49275.1"/>
    </source>
</evidence>
<dbReference type="Gene3D" id="2.40.170.10">
    <property type="entry name" value="Porin, LamB type"/>
    <property type="match status" value="1"/>
</dbReference>
<evidence type="ECO:0000256" key="4">
    <source>
        <dbReference type="ARBA" id="ARBA00022452"/>
    </source>
</evidence>
<evidence type="ECO:0000256" key="1">
    <source>
        <dbReference type="ARBA" id="ARBA00004571"/>
    </source>
</evidence>
<keyword evidence="7" id="KW-0626">Porin</keyword>
<feature type="chain" id="PRO_5006631404" evidence="10">
    <location>
        <begin position="23"/>
        <end position="475"/>
    </location>
</feature>
<dbReference type="GO" id="GO:0015774">
    <property type="term" value="P:polysaccharide transport"/>
    <property type="evidence" value="ECO:0007669"/>
    <property type="project" value="TreeGrafter"/>
</dbReference>
<dbReference type="InterPro" id="IPR036998">
    <property type="entry name" value="Porin_LamB_sf"/>
</dbReference>
<evidence type="ECO:0000256" key="2">
    <source>
        <dbReference type="ARBA" id="ARBA00007055"/>
    </source>
</evidence>
<keyword evidence="10" id="KW-0732">Signal</keyword>
<evidence type="ECO:0000256" key="6">
    <source>
        <dbReference type="ARBA" id="ARBA00023065"/>
    </source>
</evidence>
<gene>
    <name evidence="11" type="ORF">U14_00496</name>
</gene>
<reference evidence="11" key="1">
    <citation type="journal article" date="2015" name="PeerJ">
        <title>First genomic representation of candidate bacterial phylum KSB3 points to enhanced environmental sensing as a trigger of wastewater bulking.</title>
        <authorList>
            <person name="Sekiguchi Y."/>
            <person name="Ohashi A."/>
            <person name="Parks D.H."/>
            <person name="Yamauchi T."/>
            <person name="Tyson G.W."/>
            <person name="Hugenholtz P."/>
        </authorList>
    </citation>
    <scope>NUCLEOTIDE SEQUENCE [LARGE SCALE GENOMIC DNA]</scope>
</reference>
<keyword evidence="5" id="KW-0812">Transmembrane</keyword>
<accession>A0A0S6VQ75</accession>
<dbReference type="PANTHER" id="PTHR38762">
    <property type="entry name" value="CRYPTIC OUTER MEMBRANE PORIN BGLH-RELATED"/>
    <property type="match status" value="1"/>
</dbReference>
<dbReference type="GO" id="GO:0009279">
    <property type="term" value="C:cell outer membrane"/>
    <property type="evidence" value="ECO:0007669"/>
    <property type="project" value="UniProtKB-SubCell"/>
</dbReference>
<evidence type="ECO:0000256" key="8">
    <source>
        <dbReference type="ARBA" id="ARBA00023136"/>
    </source>
</evidence>
<evidence type="ECO:0000256" key="5">
    <source>
        <dbReference type="ARBA" id="ARBA00022692"/>
    </source>
</evidence>
<dbReference type="GO" id="GO:0015144">
    <property type="term" value="F:carbohydrate transmembrane transporter activity"/>
    <property type="evidence" value="ECO:0007669"/>
    <property type="project" value="TreeGrafter"/>
</dbReference>
<dbReference type="GO" id="GO:0046930">
    <property type="term" value="C:pore complex"/>
    <property type="evidence" value="ECO:0007669"/>
    <property type="project" value="UniProtKB-KW"/>
</dbReference>
<evidence type="ECO:0000256" key="9">
    <source>
        <dbReference type="ARBA" id="ARBA00023237"/>
    </source>
</evidence>
<dbReference type="Pfam" id="PF02264">
    <property type="entry name" value="LamB"/>
    <property type="match status" value="1"/>
</dbReference>
<keyword evidence="9" id="KW-0998">Cell outer membrane</keyword>
<dbReference type="EMBL" id="DF820455">
    <property type="protein sequence ID" value="GAK49275.1"/>
    <property type="molecule type" value="Genomic_DNA"/>
</dbReference>
<keyword evidence="12" id="KW-1185">Reference proteome</keyword>
<dbReference type="Proteomes" id="UP000030700">
    <property type="component" value="Unassembled WGS sequence"/>
</dbReference>
<dbReference type="PANTHER" id="PTHR38762:SF1">
    <property type="entry name" value="CRYPTIC OUTER MEMBRANE PORIN BGLH-RELATED"/>
    <property type="match status" value="1"/>
</dbReference>
<name>A0A0S6VQ75_9BACT</name>
<evidence type="ECO:0000313" key="12">
    <source>
        <dbReference type="Proteomes" id="UP000030700"/>
    </source>
</evidence>
<dbReference type="InterPro" id="IPR003192">
    <property type="entry name" value="Porin_LamB"/>
</dbReference>
<organism evidence="11">
    <name type="scientific">Candidatus Moduliflexus flocculans</name>
    <dbReference type="NCBI Taxonomy" id="1499966"/>
    <lineage>
        <taxon>Bacteria</taxon>
        <taxon>Candidatus Moduliflexota</taxon>
        <taxon>Candidatus Moduliflexia</taxon>
        <taxon>Candidatus Moduliflexales</taxon>
        <taxon>Candidatus Moduliflexaceae</taxon>
    </lineage>
</organism>
<keyword evidence="8" id="KW-0472">Membrane</keyword>